<gene>
    <name evidence="4" type="ORF">SAMN05444362_11173</name>
</gene>
<protein>
    <submittedName>
        <fullName evidence="4">Long-chain acyl-CoA synthetase</fullName>
    </submittedName>
</protein>
<dbReference type="Pfam" id="PF00501">
    <property type="entry name" value="AMP-binding"/>
    <property type="match status" value="1"/>
</dbReference>
<dbReference type="GO" id="GO:0004467">
    <property type="term" value="F:long-chain fatty acid-CoA ligase activity"/>
    <property type="evidence" value="ECO:0007669"/>
    <property type="project" value="TreeGrafter"/>
</dbReference>
<dbReference type="Gene3D" id="3.40.50.12780">
    <property type="entry name" value="N-terminal domain of ligase-like"/>
    <property type="match status" value="1"/>
</dbReference>
<dbReference type="InterPro" id="IPR042099">
    <property type="entry name" value="ANL_N_sf"/>
</dbReference>
<evidence type="ECO:0000313" key="5">
    <source>
        <dbReference type="Proteomes" id="UP000184480"/>
    </source>
</evidence>
<dbReference type="EMBL" id="FQUC01000011">
    <property type="protein sequence ID" value="SHF87304.1"/>
    <property type="molecule type" value="Genomic_DNA"/>
</dbReference>
<dbReference type="InterPro" id="IPR000873">
    <property type="entry name" value="AMP-dep_synth/lig_dom"/>
</dbReference>
<dbReference type="OrthoDB" id="9803968at2"/>
<dbReference type="InterPro" id="IPR020845">
    <property type="entry name" value="AMP-binding_CS"/>
</dbReference>
<name>A0A1M5F6W5_9BACT</name>
<evidence type="ECO:0000256" key="1">
    <source>
        <dbReference type="ARBA" id="ARBA00022741"/>
    </source>
</evidence>
<dbReference type="STRING" id="1346286.SAMN05444362_11173"/>
<feature type="domain" description="AMP-dependent synthetase/ligase" evidence="3">
    <location>
        <begin position="17"/>
        <end position="412"/>
    </location>
</feature>
<keyword evidence="5" id="KW-1185">Reference proteome</keyword>
<evidence type="ECO:0000256" key="2">
    <source>
        <dbReference type="ARBA" id="ARBA00022840"/>
    </source>
</evidence>
<organism evidence="4 5">
    <name type="scientific">Dysgonomonas macrotermitis</name>
    <dbReference type="NCBI Taxonomy" id="1346286"/>
    <lineage>
        <taxon>Bacteria</taxon>
        <taxon>Pseudomonadati</taxon>
        <taxon>Bacteroidota</taxon>
        <taxon>Bacteroidia</taxon>
        <taxon>Bacteroidales</taxon>
        <taxon>Dysgonomonadaceae</taxon>
        <taxon>Dysgonomonas</taxon>
    </lineage>
</organism>
<evidence type="ECO:0000259" key="3">
    <source>
        <dbReference type="Pfam" id="PF00501"/>
    </source>
</evidence>
<dbReference type="PANTHER" id="PTHR43272:SF33">
    <property type="entry name" value="AMP-BINDING DOMAIN-CONTAINING PROTEIN-RELATED"/>
    <property type="match status" value="1"/>
</dbReference>
<proteinExistence type="predicted"/>
<dbReference type="GO" id="GO:0005524">
    <property type="term" value="F:ATP binding"/>
    <property type="evidence" value="ECO:0007669"/>
    <property type="project" value="UniProtKB-KW"/>
</dbReference>
<dbReference type="AlphaFoldDB" id="A0A1M5F6W5"/>
<accession>A0A1M5F6W5</accession>
<reference evidence="5" key="1">
    <citation type="submission" date="2016-11" db="EMBL/GenBank/DDBJ databases">
        <authorList>
            <person name="Varghese N."/>
            <person name="Submissions S."/>
        </authorList>
    </citation>
    <scope>NUCLEOTIDE SEQUENCE [LARGE SCALE GENOMIC DNA]</scope>
    <source>
        <strain evidence="5">DSM 27370</strain>
    </source>
</reference>
<sequence>MENDIKNRFLGLIEEGIRNNWDRPVFSDYDGNTMLYKDFGARIAQLHIIFDTLKLEKGDKVALCGRNCTNWAVTFFAAMSYGTVVTTILHDFDGESIQNIVNHCDAKVFFAGEHVWEKVDPLKIPKVETIIVIDDFSIAKSYTEDLNRVMNEIDIEFEKKYPNGFTVNDLKFHTEAPEELALINYTSGTTSQPKGVMIPYRSLWSNTQFAIENIQFVKQGDGIVSMLPMAHMYGLAFEILLSVAKGCHIHFLTRLPSPQIIMNAFAKVKPTLIIAVPLIIEKIITSKVLPELQKQPTKTLLKIPFIKDKIYAKVREKLLTVFGGQAVEIVVGGAALDTEVGNFLKLIKFPYTVGYGMTECGPLIAYDYWETYRTASCGKTVDRMEVKVDSDDPVNVVGELIVKGMNTMLGYYKNDEATEAVLSPDGWLRTGDLVTQDTDGYIYIKGRSKTMILGPSGQNIYPEEIEQLLNNVHFVGESLAVERDGKIHALIYPDQEVLKLHPNNRSIDETMKLEIAEVNKRLPKYCQIAGFTIRDEEFEKTPKRSIKRFLYK</sequence>
<dbReference type="SUPFAM" id="SSF56801">
    <property type="entry name" value="Acetyl-CoA synthetase-like"/>
    <property type="match status" value="1"/>
</dbReference>
<dbReference type="PROSITE" id="PS00455">
    <property type="entry name" value="AMP_BINDING"/>
    <property type="match status" value="1"/>
</dbReference>
<keyword evidence="1" id="KW-0547">Nucleotide-binding</keyword>
<dbReference type="PANTHER" id="PTHR43272">
    <property type="entry name" value="LONG-CHAIN-FATTY-ACID--COA LIGASE"/>
    <property type="match status" value="1"/>
</dbReference>
<dbReference type="RefSeq" id="WP_062178990.1">
    <property type="nucleotide sequence ID" value="NZ_BBXL01000006.1"/>
</dbReference>
<dbReference type="GO" id="GO:0016020">
    <property type="term" value="C:membrane"/>
    <property type="evidence" value="ECO:0007669"/>
    <property type="project" value="TreeGrafter"/>
</dbReference>
<evidence type="ECO:0000313" key="4">
    <source>
        <dbReference type="EMBL" id="SHF87304.1"/>
    </source>
</evidence>
<dbReference type="Proteomes" id="UP000184480">
    <property type="component" value="Unassembled WGS sequence"/>
</dbReference>
<keyword evidence="2" id="KW-0067">ATP-binding</keyword>